<dbReference type="Proteomes" id="UP000274504">
    <property type="component" value="Unassembled WGS sequence"/>
</dbReference>
<reference evidence="3" key="1">
    <citation type="submission" date="2017-02" db="UniProtKB">
        <authorList>
            <consortium name="WormBaseParasite"/>
        </authorList>
    </citation>
    <scope>IDENTIFICATION</scope>
</reference>
<evidence type="ECO:0000313" key="3">
    <source>
        <dbReference type="WBParaSite" id="HDID_0000889501-mRNA-1"/>
    </source>
</evidence>
<name>A0A0R3STX3_HYMDI</name>
<dbReference type="WBParaSite" id="HDID_0000889501-mRNA-1">
    <property type="protein sequence ID" value="HDID_0000889501-mRNA-1"/>
    <property type="gene ID" value="HDID_0000889501"/>
</dbReference>
<organism evidence="3">
    <name type="scientific">Hymenolepis diminuta</name>
    <name type="common">Rat tapeworm</name>
    <dbReference type="NCBI Taxonomy" id="6216"/>
    <lineage>
        <taxon>Eukaryota</taxon>
        <taxon>Metazoa</taxon>
        <taxon>Spiralia</taxon>
        <taxon>Lophotrochozoa</taxon>
        <taxon>Platyhelminthes</taxon>
        <taxon>Cestoda</taxon>
        <taxon>Eucestoda</taxon>
        <taxon>Cyclophyllidea</taxon>
        <taxon>Hymenolepididae</taxon>
        <taxon>Hymenolepis</taxon>
    </lineage>
</organism>
<dbReference type="GO" id="GO:0016620">
    <property type="term" value="F:oxidoreductase activity, acting on the aldehyde or oxo group of donors, NAD or NADP as acceptor"/>
    <property type="evidence" value="ECO:0007669"/>
    <property type="project" value="InterPro"/>
</dbReference>
<dbReference type="InterPro" id="IPR016161">
    <property type="entry name" value="Ald_DH/histidinol_DH"/>
</dbReference>
<dbReference type="AlphaFoldDB" id="A0A0R3STX3"/>
<dbReference type="SUPFAM" id="SSF53720">
    <property type="entry name" value="ALDH-like"/>
    <property type="match status" value="1"/>
</dbReference>
<proteinExistence type="predicted"/>
<dbReference type="OrthoDB" id="6275007at2759"/>
<reference evidence="1 2" key="2">
    <citation type="submission" date="2018-11" db="EMBL/GenBank/DDBJ databases">
        <authorList>
            <consortium name="Pathogen Informatics"/>
        </authorList>
    </citation>
    <scope>NUCLEOTIDE SEQUENCE [LARGE SCALE GENOMIC DNA]</scope>
</reference>
<accession>A0A0R3STX3</accession>
<dbReference type="EMBL" id="UYSG01011163">
    <property type="protein sequence ID" value="VDL61211.1"/>
    <property type="molecule type" value="Genomic_DNA"/>
</dbReference>
<gene>
    <name evidence="1" type="ORF">HDID_LOCUS8893</name>
</gene>
<protein>
    <submittedName>
        <fullName evidence="3">Aldedh domain-containing protein</fullName>
    </submittedName>
</protein>
<evidence type="ECO:0000313" key="2">
    <source>
        <dbReference type="Proteomes" id="UP000274504"/>
    </source>
</evidence>
<dbReference type="Gene3D" id="3.40.309.10">
    <property type="entry name" value="Aldehyde Dehydrogenase, Chain A, domain 2"/>
    <property type="match status" value="1"/>
</dbReference>
<dbReference type="InterPro" id="IPR016163">
    <property type="entry name" value="Ald_DH_C"/>
</dbReference>
<sequence length="682" mass="74361">MSSFATSPLTIPEISHSMKALQDLLDENGCEIRPLFISGRSQDKIDEKVELRLSHIEKPVNICFSSDARAKFQKPISVAVDFGEVVNFLKKLSANSSSDFDLLAQALVGSLEVHFGDLAAFDKSTYVALTAKSLDFAERAKLIDACACQSKPIPLYISPFDNDFLHVITRVLRAFARCKPVVIYCASLRLMVPLFTFMYCVINAGAPADILSFLPLNKVDKKNSYFSSVQMIMNPADLDSATRAIVKSATYQAGTTSWRPTIVLVEQSYETDFHNKVKSLIFGATQVNGALNENSHLQCNCGIPSYLKEDLEQFFKLAKCDSGEIVRPLDETGPVFIFGLTPAASMLDKSKFFPLGPYSIVLPFRTVNEGLKLAKYFSDREARFLGAGEYTSCAPKSATIWTENSSLSLQVLAKLSGYNVLGVNCDVNRLAASFNLSECSVASPSIHLSGLSVPVNEVFLNVNSNAAADLSKTISATEKLFEAWKKISFERRLAVFASHQEFSSLIPTLKQLNYDSLGQMAPSSSHLTLGDQLNCAFSNKRLCLLHKWQNPCGTVTITLKSTELLPILKELVLSAIVLGNVVVLAVPKSNTASEEVFNFCNTVNKLVSSFSPALASFGPIVQVKQMEVCPKGISSALSSLSIPGTLCVSAPEDEVLTTGVSVRNLCRFTSVFWSVGGDLFAN</sequence>
<evidence type="ECO:0000313" key="1">
    <source>
        <dbReference type="EMBL" id="VDL61211.1"/>
    </source>
</evidence>